<evidence type="ECO:0000313" key="1">
    <source>
        <dbReference type="EMBL" id="MBB6451770.1"/>
    </source>
</evidence>
<evidence type="ECO:0000313" key="2">
    <source>
        <dbReference type="Proteomes" id="UP000581688"/>
    </source>
</evidence>
<dbReference type="Proteomes" id="UP000581688">
    <property type="component" value="Unassembled WGS sequence"/>
</dbReference>
<sequence length="107" mass="12744">MYWKGSENERIQCSPGIKILGEYYITDSIQMVTRWIRQGRIKAIRSENRKEGYLINHEDLFDYIDEIRPGLPIMKAVYDSYIENLPLDEEINEYMSTNNVYKISKTQ</sequence>
<name>A0A841PSK6_9BACI</name>
<accession>A0A841PSK6</accession>
<keyword evidence="2" id="KW-1185">Reference proteome</keyword>
<proteinExistence type="predicted"/>
<organism evidence="1 2">
    <name type="scientific">Salirhabdus euzebyi</name>
    <dbReference type="NCBI Taxonomy" id="394506"/>
    <lineage>
        <taxon>Bacteria</taxon>
        <taxon>Bacillati</taxon>
        <taxon>Bacillota</taxon>
        <taxon>Bacilli</taxon>
        <taxon>Bacillales</taxon>
        <taxon>Bacillaceae</taxon>
        <taxon>Salirhabdus</taxon>
    </lineage>
</organism>
<dbReference type="RefSeq" id="WP_246200003.1">
    <property type="nucleotide sequence ID" value="NZ_CADDWK010000007.1"/>
</dbReference>
<protein>
    <submittedName>
        <fullName evidence="1">Putative site-specific integrase-resolvase</fullName>
    </submittedName>
</protein>
<reference evidence="1 2" key="1">
    <citation type="submission" date="2020-08" db="EMBL/GenBank/DDBJ databases">
        <title>Genomic Encyclopedia of Type Strains, Phase IV (KMG-IV): sequencing the most valuable type-strain genomes for metagenomic binning, comparative biology and taxonomic classification.</title>
        <authorList>
            <person name="Goeker M."/>
        </authorList>
    </citation>
    <scope>NUCLEOTIDE SEQUENCE [LARGE SCALE GENOMIC DNA]</scope>
    <source>
        <strain evidence="1 2">DSM 19612</strain>
    </source>
</reference>
<dbReference type="AlphaFoldDB" id="A0A841PSK6"/>
<dbReference type="EMBL" id="JACHGH010000001">
    <property type="protein sequence ID" value="MBB6451770.1"/>
    <property type="molecule type" value="Genomic_DNA"/>
</dbReference>
<comment type="caution">
    <text evidence="1">The sequence shown here is derived from an EMBL/GenBank/DDBJ whole genome shotgun (WGS) entry which is preliminary data.</text>
</comment>
<gene>
    <name evidence="1" type="ORF">HNQ94_000191</name>
</gene>